<dbReference type="Proteomes" id="UP000552864">
    <property type="component" value="Unassembled WGS sequence"/>
</dbReference>
<comment type="caution">
    <text evidence="2">The sequence shown here is derived from an EMBL/GenBank/DDBJ whole genome shotgun (WGS) entry which is preliminary data.</text>
</comment>
<protein>
    <recommendedName>
        <fullName evidence="1">DUF8192 domain-containing protein</fullName>
    </recommendedName>
</protein>
<dbReference type="EMBL" id="JABAHZ010000005">
    <property type="protein sequence ID" value="NLR81348.1"/>
    <property type="molecule type" value="Genomic_DNA"/>
</dbReference>
<feature type="domain" description="DUF8192" evidence="1">
    <location>
        <begin position="28"/>
        <end position="129"/>
    </location>
</feature>
<organism evidence="2 3">
    <name type="scientific">Chitinophaga eiseniae</name>
    <dbReference type="NCBI Taxonomy" id="634771"/>
    <lineage>
        <taxon>Bacteria</taxon>
        <taxon>Pseudomonadati</taxon>
        <taxon>Bacteroidota</taxon>
        <taxon>Chitinophagia</taxon>
        <taxon>Chitinophagales</taxon>
        <taxon>Chitinophagaceae</taxon>
        <taxon>Chitinophaga</taxon>
    </lineage>
</organism>
<dbReference type="InterPro" id="IPR058505">
    <property type="entry name" value="DUF8192"/>
</dbReference>
<evidence type="ECO:0000313" key="3">
    <source>
        <dbReference type="Proteomes" id="UP000552864"/>
    </source>
</evidence>
<reference evidence="2 3" key="1">
    <citation type="submission" date="2020-04" db="EMBL/GenBank/DDBJ databases">
        <authorList>
            <person name="Yin C."/>
        </authorList>
    </citation>
    <scope>NUCLEOTIDE SEQUENCE [LARGE SCALE GENOMIC DNA]</scope>
    <source>
        <strain evidence="2 3">Ak56</strain>
    </source>
</reference>
<sequence>MKKILLMTISFLTTDLFGQTPESLGFDNNPVLSKQESVFLNSLSKDQHKIFDFTNKKIAFVTGNTGNELLTKTDFFRICVKPYTDKGSQPQVSFISLTKEEQEKSGGYDALVLAWVKLFTAKQKRNIIEKLETEKK</sequence>
<proteinExistence type="predicted"/>
<name>A0A847STA8_9BACT</name>
<accession>A0A847STA8</accession>
<gene>
    <name evidence="2" type="ORF">HGH91_22170</name>
</gene>
<dbReference type="RefSeq" id="WP_168740971.1">
    <property type="nucleotide sequence ID" value="NZ_JABAHZ010000005.1"/>
</dbReference>
<dbReference type="Pfam" id="PF26612">
    <property type="entry name" value="DUF8192"/>
    <property type="match status" value="1"/>
</dbReference>
<dbReference type="AlphaFoldDB" id="A0A847STA8"/>
<evidence type="ECO:0000259" key="1">
    <source>
        <dbReference type="Pfam" id="PF26612"/>
    </source>
</evidence>
<keyword evidence="3" id="KW-1185">Reference proteome</keyword>
<evidence type="ECO:0000313" key="2">
    <source>
        <dbReference type="EMBL" id="NLR81348.1"/>
    </source>
</evidence>